<evidence type="ECO:0008006" key="4">
    <source>
        <dbReference type="Google" id="ProtNLM"/>
    </source>
</evidence>
<dbReference type="EMBL" id="CP096034">
    <property type="protein sequence ID" value="UPM55685.1"/>
    <property type="molecule type" value="Genomic_DNA"/>
</dbReference>
<sequence>MIGNEKGFTFIEAVISLNLLIIFCITIVPSMSLFLQKKDKITISNMADDLLTDMVHLYFMNREDFKEGFYTKNGREFLVKIKARNNLNSICITWTDRKKESEICEEITE</sequence>
<keyword evidence="1" id="KW-0812">Transmembrane</keyword>
<accession>A0ABY4JTP0</accession>
<keyword evidence="1" id="KW-1133">Transmembrane helix</keyword>
<evidence type="ECO:0000313" key="3">
    <source>
        <dbReference type="Proteomes" id="UP000830639"/>
    </source>
</evidence>
<feature type="transmembrane region" description="Helical" evidence="1">
    <location>
        <begin position="13"/>
        <end position="35"/>
    </location>
</feature>
<dbReference type="RefSeq" id="WP_248268673.1">
    <property type="nucleotide sequence ID" value="NZ_CP096034.1"/>
</dbReference>
<proteinExistence type="predicted"/>
<keyword evidence="1" id="KW-0472">Membrane</keyword>
<dbReference type="Proteomes" id="UP000830639">
    <property type="component" value="Chromosome"/>
</dbReference>
<keyword evidence="3" id="KW-1185">Reference proteome</keyword>
<gene>
    <name evidence="2" type="ORF">MY490_07590</name>
</gene>
<evidence type="ECO:0000313" key="2">
    <source>
        <dbReference type="EMBL" id="UPM55685.1"/>
    </source>
</evidence>
<evidence type="ECO:0000256" key="1">
    <source>
        <dbReference type="SAM" id="Phobius"/>
    </source>
</evidence>
<name>A0ABY4JTP0_9BACI</name>
<organism evidence="2 3">
    <name type="scientific">Gottfriedia acidiceleris</name>
    <dbReference type="NCBI Taxonomy" id="371036"/>
    <lineage>
        <taxon>Bacteria</taxon>
        <taxon>Bacillati</taxon>
        <taxon>Bacillota</taxon>
        <taxon>Bacilli</taxon>
        <taxon>Bacillales</taxon>
        <taxon>Bacillaceae</taxon>
        <taxon>Gottfriedia</taxon>
    </lineage>
</organism>
<reference evidence="2 3" key="1">
    <citation type="submission" date="2022-04" db="EMBL/GenBank/DDBJ databases">
        <title>Mechanism of arsenic methylation and mitigation arsenic toxicity by Bacillus sp. LH14 from an Arsenic-Contaminated Paddy Soil.</title>
        <authorList>
            <person name="Wang D."/>
        </authorList>
    </citation>
    <scope>NUCLEOTIDE SEQUENCE [LARGE SCALE GENOMIC DNA]</scope>
    <source>
        <strain evidence="2 3">LH14</strain>
    </source>
</reference>
<protein>
    <recommendedName>
        <fullName evidence="4">Type II secretion system protein</fullName>
    </recommendedName>
</protein>